<evidence type="ECO:0000256" key="1">
    <source>
        <dbReference type="SAM" id="MobiDB-lite"/>
    </source>
</evidence>
<feature type="non-terminal residue" evidence="2">
    <location>
        <position position="200"/>
    </location>
</feature>
<feature type="non-terminal residue" evidence="2">
    <location>
        <position position="1"/>
    </location>
</feature>
<dbReference type="GO" id="GO:0004252">
    <property type="term" value="F:serine-type endopeptidase activity"/>
    <property type="evidence" value="ECO:0007669"/>
    <property type="project" value="UniProtKB-EC"/>
</dbReference>
<dbReference type="EC" id="3.4.21.92" evidence="2"/>
<gene>
    <name evidence="2" type="ORF">AVDCRST_MAG02-1604</name>
</gene>
<keyword evidence="2" id="KW-0645">Protease</keyword>
<feature type="compositionally biased region" description="Basic and acidic residues" evidence="1">
    <location>
        <begin position="92"/>
        <end position="107"/>
    </location>
</feature>
<accession>A0A6J4QV12</accession>
<feature type="compositionally biased region" description="Basic residues" evidence="1">
    <location>
        <begin position="38"/>
        <end position="51"/>
    </location>
</feature>
<keyword evidence="2" id="KW-0378">Hydrolase</keyword>
<evidence type="ECO:0000313" key="2">
    <source>
        <dbReference type="EMBL" id="CAA9455802.1"/>
    </source>
</evidence>
<feature type="compositionally biased region" description="Basic residues" evidence="1">
    <location>
        <begin position="62"/>
        <end position="73"/>
    </location>
</feature>
<feature type="region of interest" description="Disordered" evidence="1">
    <location>
        <begin position="1"/>
        <end position="200"/>
    </location>
</feature>
<reference evidence="2" key="1">
    <citation type="submission" date="2020-02" db="EMBL/GenBank/DDBJ databases">
        <authorList>
            <person name="Meier V. D."/>
        </authorList>
    </citation>
    <scope>NUCLEOTIDE SEQUENCE</scope>
    <source>
        <strain evidence="2">AVDCRST_MAG02</strain>
    </source>
</reference>
<dbReference type="AlphaFoldDB" id="A0A6J4QV12"/>
<proteinExistence type="predicted"/>
<name>A0A6J4QV12_9ACTN</name>
<feature type="compositionally biased region" description="Basic residues" evidence="1">
    <location>
        <begin position="185"/>
        <end position="200"/>
    </location>
</feature>
<sequence length="200" mass="22725">ELLRSPGGYPLRNRAEPARRAGHGHLLAAAEGQDRLPRHPRRRPGRQRHHGAALAPGERRPGAGHKPVHKLPRRQRDGRARDLRHHALRQAGHSDDRSWHGRLDGRLPARGRRQGQEERAAEHEDTAPPAERRRARRAGLRRGDPRQGARAHQAPPQRDPGREHRAGLRQGRARHGPGLHNGPRGGHRVRRHRHHHQEPL</sequence>
<dbReference type="EMBL" id="CADCVH010000051">
    <property type="protein sequence ID" value="CAA9455802.1"/>
    <property type="molecule type" value="Genomic_DNA"/>
</dbReference>
<dbReference type="GO" id="GO:0006508">
    <property type="term" value="P:proteolysis"/>
    <property type="evidence" value="ECO:0007669"/>
    <property type="project" value="UniProtKB-KW"/>
</dbReference>
<feature type="compositionally biased region" description="Basic and acidic residues" evidence="1">
    <location>
        <begin position="114"/>
        <end position="132"/>
    </location>
</feature>
<organism evidence="2">
    <name type="scientific">uncultured Rubrobacteraceae bacterium</name>
    <dbReference type="NCBI Taxonomy" id="349277"/>
    <lineage>
        <taxon>Bacteria</taxon>
        <taxon>Bacillati</taxon>
        <taxon>Actinomycetota</taxon>
        <taxon>Rubrobacteria</taxon>
        <taxon>Rubrobacterales</taxon>
        <taxon>Rubrobacteraceae</taxon>
        <taxon>environmental samples</taxon>
    </lineage>
</organism>
<protein>
    <submittedName>
        <fullName evidence="2">ATP-dependent Clp protease proteolytic subunit</fullName>
        <ecNumber evidence="2">3.4.21.92</ecNumber>
    </submittedName>
</protein>